<keyword evidence="2" id="KW-1185">Reference proteome</keyword>
<dbReference type="EMBL" id="REGN01013956">
    <property type="protein sequence ID" value="RMZ93254.1"/>
    <property type="molecule type" value="Genomic_DNA"/>
</dbReference>
<sequence length="116" mass="13763">MKIILVHRSVEFDPNKRKHLRSQLKNGEKKFDECIQRNCPLSIFDWKNNNSYAAQFNVKPIDVFEYNGDDFNQGKSFKFEISGSVFDYPDPILITINFETIQEIKLEWEEHTNAYP</sequence>
<gene>
    <name evidence="1" type="ORF">BpHYR1_003086</name>
</gene>
<protein>
    <submittedName>
        <fullName evidence="1">Uncharacterized protein</fullName>
    </submittedName>
</protein>
<comment type="caution">
    <text evidence="1">The sequence shown here is derived from an EMBL/GenBank/DDBJ whole genome shotgun (WGS) entry which is preliminary data.</text>
</comment>
<dbReference type="AlphaFoldDB" id="A0A3M7P3J7"/>
<reference evidence="1 2" key="1">
    <citation type="journal article" date="2018" name="Sci. Rep.">
        <title>Genomic signatures of local adaptation to the degree of environmental predictability in rotifers.</title>
        <authorList>
            <person name="Franch-Gras L."/>
            <person name="Hahn C."/>
            <person name="Garcia-Roger E.M."/>
            <person name="Carmona M.J."/>
            <person name="Serra M."/>
            <person name="Gomez A."/>
        </authorList>
    </citation>
    <scope>NUCLEOTIDE SEQUENCE [LARGE SCALE GENOMIC DNA]</scope>
    <source>
        <strain evidence="1">HYR1</strain>
    </source>
</reference>
<proteinExistence type="predicted"/>
<organism evidence="1 2">
    <name type="scientific">Brachionus plicatilis</name>
    <name type="common">Marine rotifer</name>
    <name type="synonym">Brachionus muelleri</name>
    <dbReference type="NCBI Taxonomy" id="10195"/>
    <lineage>
        <taxon>Eukaryota</taxon>
        <taxon>Metazoa</taxon>
        <taxon>Spiralia</taxon>
        <taxon>Gnathifera</taxon>
        <taxon>Rotifera</taxon>
        <taxon>Eurotatoria</taxon>
        <taxon>Monogononta</taxon>
        <taxon>Pseudotrocha</taxon>
        <taxon>Ploima</taxon>
        <taxon>Brachionidae</taxon>
        <taxon>Brachionus</taxon>
    </lineage>
</organism>
<dbReference type="OrthoDB" id="10452978at2759"/>
<evidence type="ECO:0000313" key="2">
    <source>
        <dbReference type="Proteomes" id="UP000276133"/>
    </source>
</evidence>
<accession>A0A3M7P3J7</accession>
<name>A0A3M7P3J7_BRAPC</name>
<evidence type="ECO:0000313" key="1">
    <source>
        <dbReference type="EMBL" id="RMZ93254.1"/>
    </source>
</evidence>
<dbReference type="Proteomes" id="UP000276133">
    <property type="component" value="Unassembled WGS sequence"/>
</dbReference>